<dbReference type="SUPFAM" id="SSF52402">
    <property type="entry name" value="Adenine nucleotide alpha hydrolases-like"/>
    <property type="match status" value="2"/>
</dbReference>
<dbReference type="STRING" id="912594.AWC12_22965"/>
<dbReference type="PRINTS" id="PR01438">
    <property type="entry name" value="UNVRSLSTRESS"/>
</dbReference>
<dbReference type="Proteomes" id="UP000078396">
    <property type="component" value="Unassembled WGS sequence"/>
</dbReference>
<evidence type="ECO:0000259" key="2">
    <source>
        <dbReference type="Pfam" id="PF00582"/>
    </source>
</evidence>
<dbReference type="Gene3D" id="3.40.50.620">
    <property type="entry name" value="HUPs"/>
    <property type="match status" value="2"/>
</dbReference>
<dbReference type="EMBL" id="LWCS01000015">
    <property type="protein sequence ID" value="OAN39855.1"/>
    <property type="molecule type" value="Genomic_DNA"/>
</dbReference>
<dbReference type="InterPro" id="IPR006016">
    <property type="entry name" value="UspA"/>
</dbReference>
<accession>A0A178LZW1</accession>
<dbReference type="OrthoDB" id="3174546at2"/>
<evidence type="ECO:0000313" key="4">
    <source>
        <dbReference type="Proteomes" id="UP000078396"/>
    </source>
</evidence>
<proteinExistence type="inferred from homology"/>
<dbReference type="InterPro" id="IPR014729">
    <property type="entry name" value="Rossmann-like_a/b/a_fold"/>
</dbReference>
<dbReference type="eggNOG" id="COG0589">
    <property type="taxonomic scope" value="Bacteria"/>
</dbReference>
<dbReference type="InterPro" id="IPR006015">
    <property type="entry name" value="Universal_stress_UspA"/>
</dbReference>
<comment type="caution">
    <text evidence="3">The sequence shown here is derived from an EMBL/GenBank/DDBJ whole genome shotgun (WGS) entry which is preliminary data.</text>
</comment>
<evidence type="ECO:0000256" key="1">
    <source>
        <dbReference type="ARBA" id="ARBA00008791"/>
    </source>
</evidence>
<name>A0A178LZW1_MYCIR</name>
<comment type="similarity">
    <text evidence="1">Belongs to the universal stress protein A family.</text>
</comment>
<dbReference type="PANTHER" id="PTHR46268:SF6">
    <property type="entry name" value="UNIVERSAL STRESS PROTEIN UP12"/>
    <property type="match status" value="1"/>
</dbReference>
<evidence type="ECO:0000313" key="3">
    <source>
        <dbReference type="EMBL" id="OAN39855.1"/>
    </source>
</evidence>
<dbReference type="RefSeq" id="WP_064280881.1">
    <property type="nucleotide sequence ID" value="NZ_LWCS01000015.1"/>
</dbReference>
<organism evidence="3 4">
    <name type="scientific">Mycolicibacterium iranicum</name>
    <name type="common">Mycobacterium iranicum</name>
    <dbReference type="NCBI Taxonomy" id="912594"/>
    <lineage>
        <taxon>Bacteria</taxon>
        <taxon>Bacillati</taxon>
        <taxon>Actinomycetota</taxon>
        <taxon>Actinomycetes</taxon>
        <taxon>Mycobacteriales</taxon>
        <taxon>Mycobacteriaceae</taxon>
        <taxon>Mycolicibacterium</taxon>
    </lineage>
</organism>
<feature type="domain" description="UspA" evidence="2">
    <location>
        <begin position="12"/>
        <end position="151"/>
    </location>
</feature>
<dbReference type="Pfam" id="PF00582">
    <property type="entry name" value="Usp"/>
    <property type="match status" value="2"/>
</dbReference>
<protein>
    <submittedName>
        <fullName evidence="3">Universal stress protein</fullName>
    </submittedName>
</protein>
<reference evidence="3 4" key="1">
    <citation type="submission" date="2016-04" db="EMBL/GenBank/DDBJ databases">
        <title>Draft Genome Sequences of Staphylococcus capitis Strain H36, S. capitis Strain H65, S. cohnii Strain H62, S. hominis Strain H69, Mycobacterium iranicum Strain H39, Plantibacter sp. Strain H53, Pseudomonas oryzihabitans Strain H72, and Microbacterium sp. Strain H83, isolated from residential settings.</title>
        <authorList>
            <person name="Lymperopoulou D."/>
            <person name="Adams R.I."/>
            <person name="Lindow S."/>
            <person name="Coil D.A."/>
            <person name="Jospin G."/>
            <person name="Eisen J.A."/>
        </authorList>
    </citation>
    <scope>NUCLEOTIDE SEQUENCE [LARGE SCALE GENOMIC DNA]</scope>
    <source>
        <strain evidence="3 4">H39</strain>
    </source>
</reference>
<dbReference type="AlphaFoldDB" id="A0A178LZW1"/>
<dbReference type="PANTHER" id="PTHR46268">
    <property type="entry name" value="STRESS RESPONSE PROTEIN NHAX"/>
    <property type="match status" value="1"/>
</dbReference>
<feature type="domain" description="UspA" evidence="2">
    <location>
        <begin position="163"/>
        <end position="294"/>
    </location>
</feature>
<gene>
    <name evidence="3" type="ORF">A4X20_15990</name>
</gene>
<sequence>MTSQQLPRLHGVVAAVDGSPTSDTALAWAARDASLRDVPLTVVHVQPSDEVGPWLDLPIAEEYLGARDRQSAEIVDRAVELAGTAMEGRRRVPVEKLILRGPVMPALLDVSKDSDLMVVGCRGLGALEGLLLGSTSSALVHHAHCPVAVVHEHCGSGTAVTAPVVVGVDASPASELAIAIAYDEASRRGVELVAIHTWMNSADFYVDVAVEDLAKQADEELAQRLAGWGERYPDVTVRRVVGQDSAAHRLIEESQSAQLLVVGSHGRGGFAGLLLGSVSWAVAQSAHIPVIVARQS</sequence>